<dbReference type="Pfam" id="PF01490">
    <property type="entry name" value="Aa_trans"/>
    <property type="match status" value="1"/>
</dbReference>
<evidence type="ECO:0000259" key="9">
    <source>
        <dbReference type="Pfam" id="PF01490"/>
    </source>
</evidence>
<name>A0A8J5VFJ3_ZIZPA</name>
<dbReference type="Proteomes" id="UP000729402">
    <property type="component" value="Unassembled WGS sequence"/>
</dbReference>
<evidence type="ECO:0000313" key="11">
    <source>
        <dbReference type="Proteomes" id="UP000729402"/>
    </source>
</evidence>
<dbReference type="PANTHER" id="PTHR48017">
    <property type="entry name" value="OS05G0424000 PROTEIN-RELATED"/>
    <property type="match status" value="1"/>
</dbReference>
<keyword evidence="2" id="KW-0813">Transport</keyword>
<evidence type="ECO:0000256" key="8">
    <source>
        <dbReference type="SAM" id="Phobius"/>
    </source>
</evidence>
<feature type="transmembrane region" description="Helical" evidence="8">
    <location>
        <begin position="175"/>
        <end position="191"/>
    </location>
</feature>
<reference evidence="10" key="2">
    <citation type="submission" date="2021-02" db="EMBL/GenBank/DDBJ databases">
        <authorList>
            <person name="Kimball J.A."/>
            <person name="Haas M.W."/>
            <person name="Macchietto M."/>
            <person name="Kono T."/>
            <person name="Duquette J."/>
            <person name="Shao M."/>
        </authorList>
    </citation>
    <scope>NUCLEOTIDE SEQUENCE</scope>
    <source>
        <tissue evidence="10">Fresh leaf tissue</tissue>
    </source>
</reference>
<evidence type="ECO:0000256" key="2">
    <source>
        <dbReference type="ARBA" id="ARBA00022448"/>
    </source>
</evidence>
<evidence type="ECO:0000256" key="5">
    <source>
        <dbReference type="ARBA" id="ARBA00022989"/>
    </source>
</evidence>
<feature type="transmembrane region" description="Helical" evidence="8">
    <location>
        <begin position="30"/>
        <end position="50"/>
    </location>
</feature>
<evidence type="ECO:0000256" key="4">
    <source>
        <dbReference type="ARBA" id="ARBA00022970"/>
    </source>
</evidence>
<dbReference type="AlphaFoldDB" id="A0A8J5VFJ3"/>
<keyword evidence="3 8" id="KW-0812">Transmembrane</keyword>
<dbReference type="GO" id="GO:0016020">
    <property type="term" value="C:membrane"/>
    <property type="evidence" value="ECO:0007669"/>
    <property type="project" value="UniProtKB-SubCell"/>
</dbReference>
<feature type="region of interest" description="Disordered" evidence="7">
    <location>
        <begin position="1"/>
        <end position="20"/>
    </location>
</feature>
<evidence type="ECO:0000256" key="1">
    <source>
        <dbReference type="ARBA" id="ARBA00004141"/>
    </source>
</evidence>
<keyword evidence="4" id="KW-0029">Amino-acid transport</keyword>
<evidence type="ECO:0000313" key="10">
    <source>
        <dbReference type="EMBL" id="KAG8064860.1"/>
    </source>
</evidence>
<feature type="transmembrane region" description="Helical" evidence="8">
    <location>
        <begin position="56"/>
        <end position="77"/>
    </location>
</feature>
<dbReference type="InterPro" id="IPR013057">
    <property type="entry name" value="AA_transpt_TM"/>
</dbReference>
<sequence>MAVQHSLEVGGDSRCDDDGHPPRNGTAWTCVAHIITAVIGSGVLSLAWSAAQLGWVAGPVCMLCFALVTYVSAALLADCYRRDGADKGPRNRSYMDAVRVFLGTAASFSNYGASMAIACCGKKQTWVCGSLQYVSLYGCGVAYTITTATSMRAILRSNCYHAHGHGAPCSYGGSYYMLMFGAAQLFLSFIPDFHDMAWLSVLAAVMSFSYAFIGLGLGLANTIGTPCFLFIV</sequence>
<organism evidence="10 11">
    <name type="scientific">Zizania palustris</name>
    <name type="common">Northern wild rice</name>
    <dbReference type="NCBI Taxonomy" id="103762"/>
    <lineage>
        <taxon>Eukaryota</taxon>
        <taxon>Viridiplantae</taxon>
        <taxon>Streptophyta</taxon>
        <taxon>Embryophyta</taxon>
        <taxon>Tracheophyta</taxon>
        <taxon>Spermatophyta</taxon>
        <taxon>Magnoliopsida</taxon>
        <taxon>Liliopsida</taxon>
        <taxon>Poales</taxon>
        <taxon>Poaceae</taxon>
        <taxon>BOP clade</taxon>
        <taxon>Oryzoideae</taxon>
        <taxon>Oryzeae</taxon>
        <taxon>Zizaniinae</taxon>
        <taxon>Zizania</taxon>
    </lineage>
</organism>
<keyword evidence="11" id="KW-1185">Reference proteome</keyword>
<dbReference type="OrthoDB" id="40134at2759"/>
<comment type="caution">
    <text evidence="10">The sequence shown here is derived from an EMBL/GenBank/DDBJ whole genome shotgun (WGS) entry which is preliminary data.</text>
</comment>
<keyword evidence="5 8" id="KW-1133">Transmembrane helix</keyword>
<dbReference type="EMBL" id="JAAALK010000285">
    <property type="protein sequence ID" value="KAG8064860.1"/>
    <property type="molecule type" value="Genomic_DNA"/>
</dbReference>
<comment type="subcellular location">
    <subcellularLocation>
        <location evidence="1">Membrane</location>
        <topology evidence="1">Multi-pass membrane protein</topology>
    </subcellularLocation>
</comment>
<dbReference type="GO" id="GO:0006865">
    <property type="term" value="P:amino acid transport"/>
    <property type="evidence" value="ECO:0007669"/>
    <property type="project" value="UniProtKB-KW"/>
</dbReference>
<accession>A0A8J5VFJ3</accession>
<feature type="transmembrane region" description="Helical" evidence="8">
    <location>
        <begin position="197"/>
        <end position="220"/>
    </location>
</feature>
<reference evidence="10" key="1">
    <citation type="journal article" date="2021" name="bioRxiv">
        <title>Whole Genome Assembly and Annotation of Northern Wild Rice, Zizania palustris L., Supports a Whole Genome Duplication in the Zizania Genus.</title>
        <authorList>
            <person name="Haas M."/>
            <person name="Kono T."/>
            <person name="Macchietto M."/>
            <person name="Millas R."/>
            <person name="McGilp L."/>
            <person name="Shao M."/>
            <person name="Duquette J."/>
            <person name="Hirsch C.N."/>
            <person name="Kimball J."/>
        </authorList>
    </citation>
    <scope>NUCLEOTIDE SEQUENCE</scope>
    <source>
        <tissue evidence="10">Fresh leaf tissue</tissue>
    </source>
</reference>
<evidence type="ECO:0000256" key="6">
    <source>
        <dbReference type="ARBA" id="ARBA00023136"/>
    </source>
</evidence>
<evidence type="ECO:0000256" key="7">
    <source>
        <dbReference type="SAM" id="MobiDB-lite"/>
    </source>
</evidence>
<proteinExistence type="predicted"/>
<feature type="transmembrane region" description="Helical" evidence="8">
    <location>
        <begin position="98"/>
        <end position="118"/>
    </location>
</feature>
<feature type="compositionally biased region" description="Basic and acidic residues" evidence="7">
    <location>
        <begin position="11"/>
        <end position="20"/>
    </location>
</feature>
<gene>
    <name evidence="10" type="ORF">GUJ93_ZPchr0004g40280</name>
</gene>
<feature type="domain" description="Amino acid transporter transmembrane" evidence="9">
    <location>
        <begin position="24"/>
        <end position="213"/>
    </location>
</feature>
<protein>
    <recommendedName>
        <fullName evidence="9">Amino acid transporter transmembrane domain-containing protein</fullName>
    </recommendedName>
</protein>
<feature type="transmembrane region" description="Helical" evidence="8">
    <location>
        <begin position="130"/>
        <end position="155"/>
    </location>
</feature>
<keyword evidence="6 8" id="KW-0472">Membrane</keyword>
<evidence type="ECO:0000256" key="3">
    <source>
        <dbReference type="ARBA" id="ARBA00022692"/>
    </source>
</evidence>